<protein>
    <recommendedName>
        <fullName evidence="3">YubB ferredoxin-like domain-containing protein</fullName>
    </recommendedName>
</protein>
<dbReference type="RefSeq" id="WP_267151630.1">
    <property type="nucleotide sequence ID" value="NZ_JAPMLT010000004.1"/>
</dbReference>
<organism evidence="1 2">
    <name type="scientific">Tumebacillus lacus</name>
    <dbReference type="NCBI Taxonomy" id="2995335"/>
    <lineage>
        <taxon>Bacteria</taxon>
        <taxon>Bacillati</taxon>
        <taxon>Bacillota</taxon>
        <taxon>Bacilli</taxon>
        <taxon>Bacillales</taxon>
        <taxon>Alicyclobacillaceae</taxon>
        <taxon>Tumebacillus</taxon>
    </lineage>
</organism>
<comment type="caution">
    <text evidence="1">The sequence shown here is derived from an EMBL/GenBank/DDBJ whole genome shotgun (WGS) entry which is preliminary data.</text>
</comment>
<dbReference type="Proteomes" id="UP001208017">
    <property type="component" value="Unassembled WGS sequence"/>
</dbReference>
<sequence length="171" mass="19274">MVEGENDTGEFLDGNNCWELKFDFLPDGDAGQVFRCKVDYFNTTAEGCERDWKFVVWESEIAFPVAQSANQTEKFATFVPEIPAGTGPTFVNPADAVIELVADLAELHPAYFECGIRKDELVAEWTEQVKAHKPGETWHPPADCPDNEDYSIEIGEMTDEEYNSMPEFNGY</sequence>
<keyword evidence="2" id="KW-1185">Reference proteome</keyword>
<evidence type="ECO:0008006" key="3">
    <source>
        <dbReference type="Google" id="ProtNLM"/>
    </source>
</evidence>
<name>A0ABT3X477_9BACL</name>
<gene>
    <name evidence="1" type="ORF">OS242_10455</name>
</gene>
<dbReference type="EMBL" id="JAPMLT010000004">
    <property type="protein sequence ID" value="MCX7570385.1"/>
    <property type="molecule type" value="Genomic_DNA"/>
</dbReference>
<reference evidence="1 2" key="1">
    <citation type="submission" date="2022-11" db="EMBL/GenBank/DDBJ databases">
        <title>Study of microbial diversity in lake waters.</title>
        <authorList>
            <person name="Zhang J."/>
        </authorList>
    </citation>
    <scope>NUCLEOTIDE SEQUENCE [LARGE SCALE GENOMIC DNA]</scope>
    <source>
        <strain evidence="1 2">DT12</strain>
    </source>
</reference>
<evidence type="ECO:0000313" key="2">
    <source>
        <dbReference type="Proteomes" id="UP001208017"/>
    </source>
</evidence>
<accession>A0ABT3X477</accession>
<evidence type="ECO:0000313" key="1">
    <source>
        <dbReference type="EMBL" id="MCX7570385.1"/>
    </source>
</evidence>
<proteinExistence type="predicted"/>